<feature type="transmembrane region" description="Helical" evidence="2">
    <location>
        <begin position="277"/>
        <end position="299"/>
    </location>
</feature>
<evidence type="ECO:0000256" key="2">
    <source>
        <dbReference type="SAM" id="Phobius"/>
    </source>
</evidence>
<dbReference type="OrthoDB" id="71082at2157"/>
<protein>
    <recommendedName>
        <fullName evidence="5">High-affinity nickel-transport protein</fullName>
    </recommendedName>
</protein>
<feature type="compositionally biased region" description="Basic and acidic residues" evidence="1">
    <location>
        <begin position="126"/>
        <end position="170"/>
    </location>
</feature>
<reference evidence="4" key="1">
    <citation type="submission" date="2017-01" db="EMBL/GenBank/DDBJ databases">
        <authorList>
            <person name="Varghese N."/>
            <person name="Submissions S."/>
        </authorList>
    </citation>
    <scope>NUCLEOTIDE SEQUENCE [LARGE SCALE GENOMIC DNA]</scope>
    <source>
        <strain evidence="4">CGMCC 1.7737</strain>
    </source>
</reference>
<evidence type="ECO:0000313" key="4">
    <source>
        <dbReference type="Proteomes" id="UP000186914"/>
    </source>
</evidence>
<keyword evidence="2" id="KW-0812">Transmembrane</keyword>
<keyword evidence="4" id="KW-1185">Reference proteome</keyword>
<dbReference type="AlphaFoldDB" id="A0A1N7FD87"/>
<accession>A0A1N7FD87</accession>
<organism evidence="3 4">
    <name type="scientific">Haladaptatus litoreus</name>
    <dbReference type="NCBI Taxonomy" id="553468"/>
    <lineage>
        <taxon>Archaea</taxon>
        <taxon>Methanobacteriati</taxon>
        <taxon>Methanobacteriota</taxon>
        <taxon>Stenosarchaea group</taxon>
        <taxon>Halobacteria</taxon>
        <taxon>Halobacteriales</taxon>
        <taxon>Haladaptataceae</taxon>
        <taxon>Haladaptatus</taxon>
    </lineage>
</organism>
<dbReference type="EMBL" id="FTNO01000008">
    <property type="protein sequence ID" value="SIR98195.1"/>
    <property type="molecule type" value="Genomic_DNA"/>
</dbReference>
<feature type="transmembrane region" description="Helical" evidence="2">
    <location>
        <begin position="311"/>
        <end position="332"/>
    </location>
</feature>
<feature type="region of interest" description="Disordered" evidence="1">
    <location>
        <begin position="185"/>
        <end position="209"/>
    </location>
</feature>
<proteinExistence type="predicted"/>
<sequence length="333" mass="36396">MLHTEAFGLLVGAIALGAFHGIEPGHGWPVAAAYALDQTNKWLSGFAASFILGVGHLISSLVMVAIFFYAKSYFSLTQVNEPVPIDLFSTTIYIGGPVSLVAGVLLILLGIREYYGGHSHGTNHSHGGDTHSHDEDAHTDHSHEHGHGHDHGHTHAHGEQTHDHNDDDRLDLHGQTQVVQLYDHDESSHEYEDHHENHGHDHEEHAQESKGLLAQIKSVLPFVGGHSHNHSHGDLDEASERGLFGIAWFAFILGFAHEEEFEIIAMCAGSNHCLELMSAYAITVIAGIVGLTMLLIAGYHSYEEKVERYTPYLPVFSAVVLVVMGLGFISGLF</sequence>
<gene>
    <name evidence="3" type="ORF">SAMN05421858_4957</name>
</gene>
<keyword evidence="2" id="KW-1133">Transmembrane helix</keyword>
<name>A0A1N7FD87_9EURY</name>
<dbReference type="Proteomes" id="UP000186914">
    <property type="component" value="Unassembled WGS sequence"/>
</dbReference>
<evidence type="ECO:0000313" key="3">
    <source>
        <dbReference type="EMBL" id="SIR98195.1"/>
    </source>
</evidence>
<dbReference type="RefSeq" id="WP_076433495.1">
    <property type="nucleotide sequence ID" value="NZ_FTNO01000008.1"/>
</dbReference>
<feature type="compositionally biased region" description="Basic and acidic residues" evidence="1">
    <location>
        <begin position="185"/>
        <end position="208"/>
    </location>
</feature>
<evidence type="ECO:0000256" key="1">
    <source>
        <dbReference type="SAM" id="MobiDB-lite"/>
    </source>
</evidence>
<feature type="transmembrane region" description="Helical" evidence="2">
    <location>
        <begin position="91"/>
        <end position="111"/>
    </location>
</feature>
<feature type="region of interest" description="Disordered" evidence="1">
    <location>
        <begin position="120"/>
        <end position="170"/>
    </location>
</feature>
<feature type="transmembrane region" description="Helical" evidence="2">
    <location>
        <begin position="45"/>
        <end position="70"/>
    </location>
</feature>
<evidence type="ECO:0008006" key="5">
    <source>
        <dbReference type="Google" id="ProtNLM"/>
    </source>
</evidence>
<keyword evidence="2" id="KW-0472">Membrane</keyword>